<keyword evidence="3" id="KW-0173">Coenzyme A biosynthesis</keyword>
<keyword evidence="1" id="KW-0547">Nucleotide-binding</keyword>
<dbReference type="InterPro" id="IPR004567">
    <property type="entry name" value="Type_II_PanK"/>
</dbReference>
<accession>X1ZY95</accession>
<dbReference type="CDD" id="cd24086">
    <property type="entry name" value="ASKHA_NBD_PanK-II_euk"/>
    <property type="match status" value="1"/>
</dbReference>
<dbReference type="GO" id="GO:0005524">
    <property type="term" value="F:ATP binding"/>
    <property type="evidence" value="ECO:0007669"/>
    <property type="project" value="UniProtKB-KW"/>
</dbReference>
<dbReference type="SUPFAM" id="SSF53067">
    <property type="entry name" value="Actin-like ATPase domain"/>
    <property type="match status" value="2"/>
</dbReference>
<evidence type="ECO:0000256" key="3">
    <source>
        <dbReference type="ARBA" id="ARBA00022993"/>
    </source>
</evidence>
<dbReference type="PANTHER" id="PTHR12280">
    <property type="entry name" value="PANTOTHENATE KINASE"/>
    <property type="match status" value="1"/>
</dbReference>
<reference evidence="5" key="2">
    <citation type="journal article" date="2013" name="Nature">
        <title>Insights into bilaterian evolution from three spiralian genomes.</title>
        <authorList>
            <person name="Simakov O."/>
            <person name="Marletaz F."/>
            <person name="Cho S.J."/>
            <person name="Edsinger-Gonzales E."/>
            <person name="Havlak P."/>
            <person name="Hellsten U."/>
            <person name="Kuo D.H."/>
            <person name="Larsson T."/>
            <person name="Lv J."/>
            <person name="Arendt D."/>
            <person name="Savage R."/>
            <person name="Osoegawa K."/>
            <person name="de Jong P."/>
            <person name="Grimwood J."/>
            <person name="Chapman J.A."/>
            <person name="Shapiro H."/>
            <person name="Aerts A."/>
            <person name="Otillar R.P."/>
            <person name="Terry A.Y."/>
            <person name="Boore J.L."/>
            <person name="Grigoriev I.V."/>
            <person name="Lindberg D.R."/>
            <person name="Seaver E.C."/>
            <person name="Weisblat D.A."/>
            <person name="Putnam N.H."/>
            <person name="Rokhsar D.S."/>
        </authorList>
    </citation>
    <scope>NUCLEOTIDE SEQUENCE</scope>
    <source>
        <strain evidence="5">I ESC-2004</strain>
    </source>
</reference>
<protein>
    <submittedName>
        <fullName evidence="4">Uncharacterized protein</fullName>
    </submittedName>
</protein>
<dbReference type="GO" id="GO:0005634">
    <property type="term" value="C:nucleus"/>
    <property type="evidence" value="ECO:0007669"/>
    <property type="project" value="TreeGrafter"/>
</dbReference>
<dbReference type="OMA" id="KMININQ"/>
<dbReference type="Gene3D" id="3.30.420.40">
    <property type="match status" value="1"/>
</dbReference>
<evidence type="ECO:0000256" key="2">
    <source>
        <dbReference type="ARBA" id="ARBA00022840"/>
    </source>
</evidence>
<keyword evidence="2" id="KW-0067">ATP-binding</keyword>
<reference evidence="5" key="1">
    <citation type="submission" date="2012-12" db="EMBL/GenBank/DDBJ databases">
        <authorList>
            <person name="Hellsten U."/>
            <person name="Grimwood J."/>
            <person name="Chapman J.A."/>
            <person name="Shapiro H."/>
            <person name="Aerts A."/>
            <person name="Otillar R.P."/>
            <person name="Terry A.Y."/>
            <person name="Boore J.L."/>
            <person name="Simakov O."/>
            <person name="Marletaz F."/>
            <person name="Cho S.-J."/>
            <person name="Edsinger-Gonzales E."/>
            <person name="Havlak P."/>
            <person name="Kuo D.-H."/>
            <person name="Larsson T."/>
            <person name="Lv J."/>
            <person name="Arendt D."/>
            <person name="Savage R."/>
            <person name="Osoegawa K."/>
            <person name="de Jong P."/>
            <person name="Lindberg D.R."/>
            <person name="Seaver E.C."/>
            <person name="Weisblat D.A."/>
            <person name="Putnam N.H."/>
            <person name="Grigoriev I.V."/>
            <person name="Rokhsar D.S."/>
        </authorList>
    </citation>
    <scope>NUCLEOTIDE SEQUENCE</scope>
    <source>
        <strain evidence="5">I ESC-2004</strain>
    </source>
</reference>
<name>X1ZY95_CAPTE</name>
<dbReference type="EMBL" id="AMQN01000143">
    <property type="status" value="NOT_ANNOTATED_CDS"/>
    <property type="molecule type" value="Genomic_DNA"/>
</dbReference>
<evidence type="ECO:0000313" key="5">
    <source>
        <dbReference type="Proteomes" id="UP000014760"/>
    </source>
</evidence>
<dbReference type="AlphaFoldDB" id="X1ZY95"/>
<dbReference type="PANTHER" id="PTHR12280:SF20">
    <property type="entry name" value="4'-PHOSPHOPANTETHEINE PHOSPHATASE"/>
    <property type="match status" value="1"/>
</dbReference>
<dbReference type="GO" id="GO:0004594">
    <property type="term" value="F:pantothenate kinase activity"/>
    <property type="evidence" value="ECO:0007669"/>
    <property type="project" value="TreeGrafter"/>
</dbReference>
<dbReference type="Gene3D" id="3.30.420.510">
    <property type="match status" value="1"/>
</dbReference>
<dbReference type="Proteomes" id="UP000014760">
    <property type="component" value="Unassembled WGS sequence"/>
</dbReference>
<organism evidence="4 5">
    <name type="scientific">Capitella teleta</name>
    <name type="common">Polychaete worm</name>
    <dbReference type="NCBI Taxonomy" id="283909"/>
    <lineage>
        <taxon>Eukaryota</taxon>
        <taxon>Metazoa</taxon>
        <taxon>Spiralia</taxon>
        <taxon>Lophotrochozoa</taxon>
        <taxon>Annelida</taxon>
        <taxon>Polychaeta</taxon>
        <taxon>Sedentaria</taxon>
        <taxon>Scolecida</taxon>
        <taxon>Capitellidae</taxon>
        <taxon>Capitella</taxon>
    </lineage>
</organism>
<dbReference type="HOGENOM" id="CLU_671308_0_0_1"/>
<evidence type="ECO:0000256" key="1">
    <source>
        <dbReference type="ARBA" id="ARBA00022741"/>
    </source>
</evidence>
<keyword evidence="5" id="KW-1185">Reference proteome</keyword>
<sequence length="399" mass="43863">MAEICDTVLDAFFLSLPVSLLARTSRMAIDIGGSLAKYVVCPDEEWRRAENQNLAVANCTCLTFPRDAIGAAADVILSLMTPSTGREVFATGVGSTEFRAEIESKFGIRIKIQYEIDEVVRGLLFTLRHLSLVDVVHPVEINLQLINSLVDINSKYVDLHDAGVLTWKCHRLIEGYADDQMKTLCQPPQINDRTFPCIVAMCGSMHGYQLVQLDGSYSAHDVDYMGGKTLLGLSSLLLGTQDFKAILRMASEGNAARVDLTDADFSSSSNDADDPYSAVFSSSAPSAMFLPFAKISEQNKDAIAKEDIAASLLNLFVVKLVDSVRSAVAATKVGDVFLCGSFVNFEQMRKKIAVEIQRRDILFFTFNGQHLNFNLHFLRHAAYLCSLGMLVSQADEAMK</sequence>
<dbReference type="Pfam" id="PF03630">
    <property type="entry name" value="Fumble"/>
    <property type="match status" value="1"/>
</dbReference>
<proteinExistence type="predicted"/>
<evidence type="ECO:0000313" key="4">
    <source>
        <dbReference type="EnsemblMetazoa" id="CapteP198065"/>
    </source>
</evidence>
<dbReference type="GO" id="GO:0015937">
    <property type="term" value="P:coenzyme A biosynthetic process"/>
    <property type="evidence" value="ECO:0007669"/>
    <property type="project" value="UniProtKB-KW"/>
</dbReference>
<reference evidence="4" key="3">
    <citation type="submission" date="2015-06" db="UniProtKB">
        <authorList>
            <consortium name="EnsemblMetazoa"/>
        </authorList>
    </citation>
    <scope>IDENTIFICATION</scope>
</reference>
<dbReference type="GO" id="GO:0005829">
    <property type="term" value="C:cytosol"/>
    <property type="evidence" value="ECO:0007669"/>
    <property type="project" value="TreeGrafter"/>
</dbReference>
<dbReference type="InterPro" id="IPR043129">
    <property type="entry name" value="ATPase_NBD"/>
</dbReference>
<dbReference type="EnsemblMetazoa" id="CapteT198065">
    <property type="protein sequence ID" value="CapteP198065"/>
    <property type="gene ID" value="CapteG198065"/>
</dbReference>